<accession>A0ABS5GCX3</accession>
<name>A0ABS5GCX3_9BRAD</name>
<reference evidence="2" key="1">
    <citation type="journal article" date="2021" name="ISME J.">
        <title>Evolutionary origin and ecological implication of a unique nif island in free-living Bradyrhizobium lineages.</title>
        <authorList>
            <person name="Tao J."/>
        </authorList>
    </citation>
    <scope>NUCLEOTIDE SEQUENCE [LARGE SCALE GENOMIC DNA]</scope>
    <source>
        <strain evidence="2">SZCCT0094</strain>
    </source>
</reference>
<evidence type="ECO:0000313" key="1">
    <source>
        <dbReference type="EMBL" id="MBR1139203.1"/>
    </source>
</evidence>
<dbReference type="EMBL" id="JAFCLK010000027">
    <property type="protein sequence ID" value="MBR1139203.1"/>
    <property type="molecule type" value="Genomic_DNA"/>
</dbReference>
<keyword evidence="2" id="KW-1185">Reference proteome</keyword>
<comment type="caution">
    <text evidence="1">The sequence shown here is derived from an EMBL/GenBank/DDBJ whole genome shotgun (WGS) entry which is preliminary data.</text>
</comment>
<protein>
    <recommendedName>
        <fullName evidence="3">Growth inhibitor PemK</fullName>
    </recommendedName>
</protein>
<dbReference type="Proteomes" id="UP001314635">
    <property type="component" value="Unassembled WGS sequence"/>
</dbReference>
<evidence type="ECO:0000313" key="2">
    <source>
        <dbReference type="Proteomes" id="UP001314635"/>
    </source>
</evidence>
<dbReference type="RefSeq" id="WP_061979176.1">
    <property type="nucleotide sequence ID" value="NZ_JAFCLK010000027.1"/>
</dbReference>
<gene>
    <name evidence="1" type="ORF">JQ619_25925</name>
</gene>
<organism evidence="1 2">
    <name type="scientific">Bradyrhizobium denitrificans</name>
    <dbReference type="NCBI Taxonomy" id="2734912"/>
    <lineage>
        <taxon>Bacteria</taxon>
        <taxon>Pseudomonadati</taxon>
        <taxon>Pseudomonadota</taxon>
        <taxon>Alphaproteobacteria</taxon>
        <taxon>Hyphomicrobiales</taxon>
        <taxon>Nitrobacteraceae</taxon>
        <taxon>Bradyrhizobium</taxon>
    </lineage>
</organism>
<proteinExistence type="predicted"/>
<evidence type="ECO:0008006" key="3">
    <source>
        <dbReference type="Google" id="ProtNLM"/>
    </source>
</evidence>
<sequence>MSLEPKVGWLLSYSYLWADEHLRGAEEGIKNRPCALVAATRRDGDRIVAIVVPVTHSPPADPATAIEIPAVTKARLGLDAERSWIVCNEANVFAWPGPDLRAAGRQTPPSVWYGPLPPKLATAAREKLREFAKAGRLRQVPRTK</sequence>